<evidence type="ECO:0000256" key="1">
    <source>
        <dbReference type="SAM" id="MobiDB-lite"/>
    </source>
</evidence>
<gene>
    <name evidence="2" type="ORF">WMY93_001814</name>
</gene>
<dbReference type="AlphaFoldDB" id="A0AAW0PT36"/>
<evidence type="ECO:0000313" key="2">
    <source>
        <dbReference type="EMBL" id="KAK7938488.1"/>
    </source>
</evidence>
<accession>A0AAW0PT36</accession>
<reference evidence="3" key="1">
    <citation type="submission" date="2024-04" db="EMBL/GenBank/DDBJ databases">
        <title>Salinicola lusitanus LLJ914,a marine bacterium isolated from the Okinawa Trough.</title>
        <authorList>
            <person name="Li J."/>
        </authorList>
    </citation>
    <scope>NUCLEOTIDE SEQUENCE [LARGE SCALE GENOMIC DNA]</scope>
</reference>
<dbReference type="Gene3D" id="1.20.1440.180">
    <property type="entry name" value="KEN domain"/>
    <property type="match status" value="1"/>
</dbReference>
<dbReference type="EMBL" id="JBBPFD010000002">
    <property type="protein sequence ID" value="KAK7938488.1"/>
    <property type="molecule type" value="Genomic_DNA"/>
</dbReference>
<keyword evidence="3" id="KW-1185">Reference proteome</keyword>
<dbReference type="Proteomes" id="UP001460270">
    <property type="component" value="Unassembled WGS sequence"/>
</dbReference>
<dbReference type="InterPro" id="IPR038357">
    <property type="entry name" value="KEN_sf"/>
</dbReference>
<proteinExistence type="predicted"/>
<name>A0AAW0PT36_9GOBI</name>
<organism evidence="2 3">
    <name type="scientific">Mugilogobius chulae</name>
    <name type="common">yellowstripe goby</name>
    <dbReference type="NCBI Taxonomy" id="88201"/>
    <lineage>
        <taxon>Eukaryota</taxon>
        <taxon>Metazoa</taxon>
        <taxon>Chordata</taxon>
        <taxon>Craniata</taxon>
        <taxon>Vertebrata</taxon>
        <taxon>Euteleostomi</taxon>
        <taxon>Actinopterygii</taxon>
        <taxon>Neopterygii</taxon>
        <taxon>Teleostei</taxon>
        <taxon>Neoteleostei</taxon>
        <taxon>Acanthomorphata</taxon>
        <taxon>Gobiaria</taxon>
        <taxon>Gobiiformes</taxon>
        <taxon>Gobioidei</taxon>
        <taxon>Gobiidae</taxon>
        <taxon>Gobionellinae</taxon>
        <taxon>Mugilogobius</taxon>
    </lineage>
</organism>
<sequence length="102" mass="11961">MKKWNKAYPDNALGLLRFIRNLCVHHCEDAEKMNIAEMFPNLFGSIYKFAKKLKWNLDTPLKEMFQREERGNVKSSSEEEKLIVPVQETQNNDMTQGTVILQ</sequence>
<feature type="region of interest" description="Disordered" evidence="1">
    <location>
        <begin position="68"/>
        <end position="88"/>
    </location>
</feature>
<comment type="caution">
    <text evidence="2">The sequence shown here is derived from an EMBL/GenBank/DDBJ whole genome shotgun (WGS) entry which is preliminary data.</text>
</comment>
<protein>
    <submittedName>
        <fullName evidence="2">Uncharacterized protein</fullName>
    </submittedName>
</protein>
<evidence type="ECO:0000313" key="3">
    <source>
        <dbReference type="Proteomes" id="UP001460270"/>
    </source>
</evidence>
<feature type="compositionally biased region" description="Basic and acidic residues" evidence="1">
    <location>
        <begin position="68"/>
        <end position="82"/>
    </location>
</feature>